<evidence type="ECO:0000256" key="3">
    <source>
        <dbReference type="ARBA" id="ARBA00022763"/>
    </source>
</evidence>
<dbReference type="Gene3D" id="3.40.50.300">
    <property type="entry name" value="P-loop containing nucleotide triphosphate hydrolases"/>
    <property type="match status" value="4"/>
</dbReference>
<keyword evidence="9" id="KW-0234">DNA repair</keyword>
<dbReference type="EMBL" id="CP043431">
    <property type="protein sequence ID" value="QNT64222.1"/>
    <property type="molecule type" value="Genomic_DNA"/>
</dbReference>
<reference evidence="12 13" key="1">
    <citation type="submission" date="2019-08" db="EMBL/GenBank/DDBJ databases">
        <authorList>
            <person name="Chang H.C."/>
            <person name="Mun S.Y."/>
        </authorList>
    </citation>
    <scope>NUCLEOTIDE SEQUENCE [LARGE SCALE GENOMIC DNA]</scope>
    <source>
        <strain evidence="12 13">SK</strain>
    </source>
</reference>
<dbReference type="InterPro" id="IPR027417">
    <property type="entry name" value="P-loop_NTPase"/>
</dbReference>
<evidence type="ECO:0000256" key="7">
    <source>
        <dbReference type="ARBA" id="ARBA00022840"/>
    </source>
</evidence>
<dbReference type="SUPFAM" id="SSF52540">
    <property type="entry name" value="P-loop containing nucleoside triphosphate hydrolases"/>
    <property type="match status" value="1"/>
</dbReference>
<keyword evidence="8" id="KW-0238">DNA-binding</keyword>
<dbReference type="GO" id="GO:0004386">
    <property type="term" value="F:helicase activity"/>
    <property type="evidence" value="ECO:0007669"/>
    <property type="project" value="UniProtKB-KW"/>
</dbReference>
<keyword evidence="1" id="KW-0540">Nuclease</keyword>
<dbReference type="RefSeq" id="WP_104914532.1">
    <property type="nucleotide sequence ID" value="NZ_CP026847.1"/>
</dbReference>
<keyword evidence="2" id="KW-0547">Nucleotide-binding</keyword>
<dbReference type="InterPro" id="IPR038726">
    <property type="entry name" value="PDDEXK_AddAB-type"/>
</dbReference>
<evidence type="ECO:0000256" key="8">
    <source>
        <dbReference type="ARBA" id="ARBA00023125"/>
    </source>
</evidence>
<evidence type="ECO:0000256" key="2">
    <source>
        <dbReference type="ARBA" id="ARBA00022741"/>
    </source>
</evidence>
<feature type="domain" description="PD-(D/E)XK endonuclease-like" evidence="10">
    <location>
        <begin position="806"/>
        <end position="1131"/>
    </location>
</feature>
<dbReference type="Pfam" id="PF21445">
    <property type="entry name" value="ADDB_N"/>
    <property type="match status" value="1"/>
</dbReference>
<evidence type="ECO:0000313" key="13">
    <source>
        <dbReference type="Proteomes" id="UP000516446"/>
    </source>
</evidence>
<evidence type="ECO:0000256" key="1">
    <source>
        <dbReference type="ARBA" id="ARBA00022722"/>
    </source>
</evidence>
<dbReference type="PANTHER" id="PTHR30591:SF1">
    <property type="entry name" value="RECBCD ENZYME SUBUNIT RECC"/>
    <property type="match status" value="1"/>
</dbReference>
<proteinExistence type="predicted"/>
<dbReference type="Proteomes" id="UP000516446">
    <property type="component" value="Chromosome"/>
</dbReference>
<dbReference type="GO" id="GO:0005524">
    <property type="term" value="F:ATP binding"/>
    <property type="evidence" value="ECO:0007669"/>
    <property type="project" value="UniProtKB-KW"/>
</dbReference>
<keyword evidence="13" id="KW-1185">Reference proteome</keyword>
<keyword evidence="6" id="KW-0269">Exonuclease</keyword>
<keyword evidence="7" id="KW-0067">ATP-binding</keyword>
<dbReference type="GO" id="GO:0006310">
    <property type="term" value="P:DNA recombination"/>
    <property type="evidence" value="ECO:0007669"/>
    <property type="project" value="TreeGrafter"/>
</dbReference>
<dbReference type="PANTHER" id="PTHR30591">
    <property type="entry name" value="RECBCD ENZYME SUBUNIT RECC"/>
    <property type="match status" value="1"/>
</dbReference>
<evidence type="ECO:0000256" key="9">
    <source>
        <dbReference type="ARBA" id="ARBA00023204"/>
    </source>
</evidence>
<evidence type="ECO:0000259" key="11">
    <source>
        <dbReference type="Pfam" id="PF21445"/>
    </source>
</evidence>
<dbReference type="GO" id="GO:0006281">
    <property type="term" value="P:DNA repair"/>
    <property type="evidence" value="ECO:0007669"/>
    <property type="project" value="UniProtKB-KW"/>
</dbReference>
<dbReference type="AlphaFoldDB" id="A0A7H1ML86"/>
<dbReference type="InterPro" id="IPR049035">
    <property type="entry name" value="ADDB_N"/>
</dbReference>
<keyword evidence="4" id="KW-0378">Hydrolase</keyword>
<dbReference type="GO" id="GO:0004527">
    <property type="term" value="F:exonuclease activity"/>
    <property type="evidence" value="ECO:0007669"/>
    <property type="project" value="UniProtKB-KW"/>
</dbReference>
<dbReference type="GO" id="GO:0003677">
    <property type="term" value="F:DNA binding"/>
    <property type="evidence" value="ECO:0007669"/>
    <property type="project" value="UniProtKB-KW"/>
</dbReference>
<organism evidence="12 13">
    <name type="scientific">Weissella koreensis</name>
    <dbReference type="NCBI Taxonomy" id="165096"/>
    <lineage>
        <taxon>Bacteria</taxon>
        <taxon>Bacillati</taxon>
        <taxon>Bacillota</taxon>
        <taxon>Bacilli</taxon>
        <taxon>Lactobacillales</taxon>
        <taxon>Lactobacillaceae</taxon>
        <taxon>Weissella</taxon>
    </lineage>
</organism>
<keyword evidence="3" id="KW-0227">DNA damage</keyword>
<dbReference type="Pfam" id="PF12705">
    <property type="entry name" value="PDDEXK_1"/>
    <property type="match status" value="1"/>
</dbReference>
<evidence type="ECO:0000256" key="6">
    <source>
        <dbReference type="ARBA" id="ARBA00022839"/>
    </source>
</evidence>
<feature type="domain" description="ATP-dependent helicase/deoxyribonuclease subunit B N-terminal" evidence="11">
    <location>
        <begin position="6"/>
        <end position="278"/>
    </location>
</feature>
<accession>A0A7H1ML86</accession>
<evidence type="ECO:0000256" key="5">
    <source>
        <dbReference type="ARBA" id="ARBA00022806"/>
    </source>
</evidence>
<gene>
    <name evidence="12" type="ORF">FY536_02550</name>
</gene>
<keyword evidence="5 12" id="KW-0347">Helicase</keyword>
<evidence type="ECO:0000259" key="10">
    <source>
        <dbReference type="Pfam" id="PF12705"/>
    </source>
</evidence>
<sequence>MGLTILFGDGTKDRELALLEKIKKTRQSKKDGQFFYLVPNKIKFKTEINVLKRLAQLDHRSGSALVTPKVQVFSLSRLAWYYMNETKLYQRANLSPEALVMLIQSLLNEHQTELKLYGNLLNKQGFISQMASQIQEIKQAGLTWDEVQAMADNLDDEPVLQNKLLDLVLIGTNLDDELGQRNQFLNSDLLGVLKQYLLRGEVDLSSQYFYIDGYSQMTPSEVGVVEALIAMSAEVTIALPGENGSASHLDQNLDENELFFAPKRLAQQLQAAAQSYLQTVVIQAIDQERPVKSGLKGISDFWIEYEHNGIPVPTKNDDIELWGATSKYQEIEQIAQKIHNEIINEKARYRDFVLMTPDLGQYQNIIPAIFAKYNLPLYLDNDQMMTNHPLIAFVKQLLNLSPQYSLNSILNLLKTELLIPKDTDIKTYREALAITENFALSKNYFGQRWIDPKVWKYDYQIDENSEESLRQRASENDAQLALIHDQISQKIAPFLTQLSQSPNVRKMVQQLYQFLKDQGVDQRILVWRDQAVANGDMSAAQQMEQVWNQLMAILDDTVTVFDQQSLTISELNEALMAAFSNAKYSGIPAAMDQVLVTETGMVQLVGVPNVIIFGATNINLPATVHQKSLLQDLDRKKLQKQLPDGKKLRDTTDILMAQDSLNLYQAMMIGERKIIWSFPTSDGNSKLKPSTYVERLQRAFQLPIQQISYLTDEQKDLIELDQLTGTIASARAQFILAAGIAQQNQQPLAAGWQLVKKALDEVQQNYPDTSDIQKYKKLLTSLNYRNQSEQIEKTLVQALFGTELKTSISRLETYAKNPYEFLLHYGLKLQPRSEMELTAGEQGSLMHAILEKVFIQLKKEPLGALSNEALEQLETQTLKSILAADDPTFEIFTTSKRFEFITRNLAERVHYALVNMQRGQRENAGIITQGTETTFGQGLLKPLQFKMGENLVTVRGKVDRYDMVHNSQRDQNYLAIIDYKSKQRKFNYTEAFNGLELQLLTYWEAMNLNQTNGMKVQAANFMELQRGIHEPFVQTGQETYQFQQQTAVQESKQELKYQGLIEDDEGFIEQLEMNDDTPYRIERKADGKFKANSDVVTSEKLETLLKYNKAQIKTLAGKILAGKFPIAPYRQGTHNGLQYTDYRDVIQFDAMLNNKYRDLKSLKAPEALKQMQAKLLEQEGK</sequence>
<evidence type="ECO:0000256" key="4">
    <source>
        <dbReference type="ARBA" id="ARBA00022801"/>
    </source>
</evidence>
<evidence type="ECO:0000313" key="12">
    <source>
        <dbReference type="EMBL" id="QNT64222.1"/>
    </source>
</evidence>
<protein>
    <submittedName>
        <fullName evidence="12">ATP-dependent helicase</fullName>
    </submittedName>
</protein>
<name>A0A7H1ML86_9LACO</name>